<protein>
    <recommendedName>
        <fullName evidence="9">Chemokine interleukin-8-like domain-containing protein</fullName>
    </recommendedName>
</protein>
<keyword evidence="7" id="KW-0395">Inflammatory response</keyword>
<dbReference type="STRING" id="42514.ENSPNAP00000032672"/>
<dbReference type="Pfam" id="PF00048">
    <property type="entry name" value="IL8"/>
    <property type="match status" value="1"/>
</dbReference>
<dbReference type="InterPro" id="IPR036048">
    <property type="entry name" value="Interleukin_8-like_sf"/>
</dbReference>
<dbReference type="PANTHER" id="PTHR12015:SF108">
    <property type="entry name" value="C-C MOTIF CHEMOKINE 20"/>
    <property type="match status" value="1"/>
</dbReference>
<dbReference type="InterPro" id="IPR039809">
    <property type="entry name" value="Chemokine_b/g/d"/>
</dbReference>
<sequence length="127" mass="13751">MPAIMPAKGLVATALIICGVLYTLSPTTAAYGPMNHACCVKYTRKPVGFSLIKGYFEQSSREVCRIDAIIFITKRNKKICATTADDWVRKALARLSDKMKKMSKLQSNQSAGVSISTLSARGITSSS</sequence>
<keyword evidence="5 8" id="KW-0732">Signal</keyword>
<feature type="chain" id="PRO_5017359244" description="Chemokine interleukin-8-like domain-containing protein" evidence="8">
    <location>
        <begin position="30"/>
        <end position="127"/>
    </location>
</feature>
<dbReference type="GO" id="GO:0006954">
    <property type="term" value="P:inflammatory response"/>
    <property type="evidence" value="ECO:0007669"/>
    <property type="project" value="UniProtKB-KW"/>
</dbReference>
<keyword evidence="11" id="KW-1185">Reference proteome</keyword>
<proteinExistence type="predicted"/>
<comment type="subcellular location">
    <subcellularLocation>
        <location evidence="1">Secreted</location>
    </subcellularLocation>
</comment>
<evidence type="ECO:0000256" key="7">
    <source>
        <dbReference type="ARBA" id="ARBA00023198"/>
    </source>
</evidence>
<reference evidence="10 11" key="1">
    <citation type="submission" date="2020-10" db="EMBL/GenBank/DDBJ databases">
        <title>Pygocentrus nattereri (red-bellied piranha) genome, fPygNat1, primary haplotype.</title>
        <authorList>
            <person name="Myers G."/>
            <person name="Meyer A."/>
            <person name="Karagic N."/>
            <person name="Pippel M."/>
            <person name="Winkler S."/>
            <person name="Tracey A."/>
            <person name="Wood J."/>
            <person name="Formenti G."/>
            <person name="Howe K."/>
            <person name="Fedrigo O."/>
            <person name="Jarvis E.D."/>
        </authorList>
    </citation>
    <scope>NUCLEOTIDE SEQUENCE [LARGE SCALE GENOMIC DNA]</scope>
</reference>
<dbReference type="GeneID" id="108440637"/>
<keyword evidence="2" id="KW-0145">Chemotaxis</keyword>
<evidence type="ECO:0000313" key="11">
    <source>
        <dbReference type="Proteomes" id="UP001501920"/>
    </source>
</evidence>
<dbReference type="AlphaFoldDB" id="A0A3B4E7T6"/>
<evidence type="ECO:0000256" key="1">
    <source>
        <dbReference type="ARBA" id="ARBA00004613"/>
    </source>
</evidence>
<evidence type="ECO:0000256" key="3">
    <source>
        <dbReference type="ARBA" id="ARBA00022514"/>
    </source>
</evidence>
<reference evidence="10" key="3">
    <citation type="submission" date="2025-09" db="UniProtKB">
        <authorList>
            <consortium name="Ensembl"/>
        </authorList>
    </citation>
    <scope>IDENTIFICATION</scope>
</reference>
<evidence type="ECO:0000256" key="2">
    <source>
        <dbReference type="ARBA" id="ARBA00022500"/>
    </source>
</evidence>
<dbReference type="SUPFAM" id="SSF54117">
    <property type="entry name" value="Interleukin 8-like chemokines"/>
    <property type="match status" value="1"/>
</dbReference>
<evidence type="ECO:0000259" key="9">
    <source>
        <dbReference type="SMART" id="SM00199"/>
    </source>
</evidence>
<dbReference type="SMART" id="SM00199">
    <property type="entry name" value="SCY"/>
    <property type="match status" value="1"/>
</dbReference>
<dbReference type="OMA" id="ECARTAC"/>
<keyword evidence="6" id="KW-1015">Disulfide bond</keyword>
<accession>A0A3B4E7T6</accession>
<reference evidence="10" key="2">
    <citation type="submission" date="2025-08" db="UniProtKB">
        <authorList>
            <consortium name="Ensembl"/>
        </authorList>
    </citation>
    <scope>IDENTIFICATION</scope>
</reference>
<dbReference type="GeneTree" id="ENSGT01130000278316"/>
<evidence type="ECO:0000256" key="6">
    <source>
        <dbReference type="ARBA" id="ARBA00023157"/>
    </source>
</evidence>
<dbReference type="PANTHER" id="PTHR12015">
    <property type="entry name" value="SMALL INDUCIBLE CYTOKINE A"/>
    <property type="match status" value="1"/>
</dbReference>
<keyword evidence="3" id="KW-0202">Cytokine</keyword>
<dbReference type="InterPro" id="IPR001811">
    <property type="entry name" value="Chemokine_IL8-like_dom"/>
</dbReference>
<dbReference type="FunFam" id="2.40.50.40:FF:000012">
    <property type="entry name" value="C-C motif chemokine"/>
    <property type="match status" value="1"/>
</dbReference>
<evidence type="ECO:0000256" key="5">
    <source>
        <dbReference type="ARBA" id="ARBA00022729"/>
    </source>
</evidence>
<evidence type="ECO:0000256" key="8">
    <source>
        <dbReference type="SAM" id="SignalP"/>
    </source>
</evidence>
<dbReference type="Ensembl" id="ENSPNAT00000022797.2">
    <property type="protein sequence ID" value="ENSPNAP00000032672.1"/>
    <property type="gene ID" value="ENSPNAG00000020755.2"/>
</dbReference>
<dbReference type="GO" id="GO:0006955">
    <property type="term" value="P:immune response"/>
    <property type="evidence" value="ECO:0007669"/>
    <property type="project" value="InterPro"/>
</dbReference>
<feature type="signal peptide" evidence="8">
    <location>
        <begin position="1"/>
        <end position="29"/>
    </location>
</feature>
<dbReference type="RefSeq" id="XP_017575083.2">
    <property type="nucleotide sequence ID" value="XM_017719594.2"/>
</dbReference>
<dbReference type="GO" id="GO:0008009">
    <property type="term" value="F:chemokine activity"/>
    <property type="evidence" value="ECO:0007669"/>
    <property type="project" value="InterPro"/>
</dbReference>
<dbReference type="CDD" id="cd00272">
    <property type="entry name" value="Chemokine_CC"/>
    <property type="match status" value="1"/>
</dbReference>
<dbReference type="OrthoDB" id="8870994at2759"/>
<dbReference type="GO" id="GO:0005615">
    <property type="term" value="C:extracellular space"/>
    <property type="evidence" value="ECO:0007669"/>
    <property type="project" value="UniProtKB-KW"/>
</dbReference>
<dbReference type="Gene3D" id="2.40.50.40">
    <property type="match status" value="1"/>
</dbReference>
<feature type="domain" description="Chemokine interleukin-8-like" evidence="9">
    <location>
        <begin position="35"/>
        <end position="95"/>
    </location>
</feature>
<dbReference type="CTD" id="101884175"/>
<evidence type="ECO:0000313" key="10">
    <source>
        <dbReference type="Ensembl" id="ENSPNAP00000032672.1"/>
    </source>
</evidence>
<name>A0A3B4E7T6_PYGNA</name>
<keyword evidence="4" id="KW-0964">Secreted</keyword>
<dbReference type="Proteomes" id="UP001501920">
    <property type="component" value="Chromosome 2"/>
</dbReference>
<organism evidence="10 11">
    <name type="scientific">Pygocentrus nattereri</name>
    <name type="common">Red-bellied piranha</name>
    <dbReference type="NCBI Taxonomy" id="42514"/>
    <lineage>
        <taxon>Eukaryota</taxon>
        <taxon>Metazoa</taxon>
        <taxon>Chordata</taxon>
        <taxon>Craniata</taxon>
        <taxon>Vertebrata</taxon>
        <taxon>Euteleostomi</taxon>
        <taxon>Actinopterygii</taxon>
        <taxon>Neopterygii</taxon>
        <taxon>Teleostei</taxon>
        <taxon>Ostariophysi</taxon>
        <taxon>Characiformes</taxon>
        <taxon>Characoidei</taxon>
        <taxon>Pygocentrus</taxon>
    </lineage>
</organism>
<evidence type="ECO:0000256" key="4">
    <source>
        <dbReference type="ARBA" id="ARBA00022525"/>
    </source>
</evidence>